<evidence type="ECO:0000313" key="2">
    <source>
        <dbReference type="Proteomes" id="UP000001409"/>
    </source>
</evidence>
<dbReference type="HOGENOM" id="CLU_153053_0_0_11"/>
<accession>C8NLK8</accession>
<dbReference type="Proteomes" id="UP000001409">
    <property type="component" value="Chromosome"/>
</dbReference>
<sequence length="140" mass="14776">MMTEQPPIAHESLGAGADVGMGQGLRAPGRAVYEALVQPGMDLADIALCEEAGRQRDRLDQLQKIISGDEATWATIVESSGGTLTLRIDSAVAEARQSLTVFRQLIGSIKARWTDAYITADADVLDGFGEVAYADGPPGT</sequence>
<dbReference type="STRING" id="196164.gene:10741244"/>
<name>Q8FRC1_COREF</name>
<organism evidence="1 2">
    <name type="scientific">Corynebacterium efficiens (strain DSM 44549 / YS-314 / AJ 12310 / JCM 11189 / NBRC 100395)</name>
    <dbReference type="NCBI Taxonomy" id="196164"/>
    <lineage>
        <taxon>Bacteria</taxon>
        <taxon>Bacillati</taxon>
        <taxon>Actinomycetota</taxon>
        <taxon>Actinomycetes</taxon>
        <taxon>Mycobacteriales</taxon>
        <taxon>Corynebacteriaceae</taxon>
        <taxon>Corynebacterium</taxon>
    </lineage>
</organism>
<dbReference type="eggNOG" id="ENOG5031Y24">
    <property type="taxonomic scope" value="Bacteria"/>
</dbReference>
<dbReference type="KEGG" id="cef:CE0840"/>
<evidence type="ECO:0000313" key="1">
    <source>
        <dbReference type="EMBL" id="BAC17650.1"/>
    </source>
</evidence>
<reference evidence="1 2" key="1">
    <citation type="journal article" date="2003" name="Genome Res.">
        <title>Comparative complete genome sequence analysis of the amino acid replacements responsible for the thermostability of Corynebacterium efficiens.</title>
        <authorList>
            <person name="Nishio Y."/>
            <person name="Nakamura Y."/>
            <person name="Kawarabayasi Y."/>
            <person name="Usuda Y."/>
            <person name="Kimura E."/>
            <person name="Sugimoto S."/>
            <person name="Matsui K."/>
            <person name="Yamagishi A."/>
            <person name="Kikuchi H."/>
            <person name="Ikeo K."/>
            <person name="Gojobori T."/>
        </authorList>
    </citation>
    <scope>NUCLEOTIDE SEQUENCE [LARGE SCALE GENOMIC DNA]</scope>
    <source>
        <strain evidence="2">DSM 44549 / YS-314 / AJ 12310 / JCM 11189 / NBRC 100395</strain>
    </source>
</reference>
<keyword evidence="2" id="KW-1185">Reference proteome</keyword>
<dbReference type="AlphaFoldDB" id="Q8FRC1"/>
<accession>Q8FRC1</accession>
<dbReference type="EMBL" id="BA000035">
    <property type="protein sequence ID" value="BAC17650.1"/>
    <property type="molecule type" value="Genomic_DNA"/>
</dbReference>
<proteinExistence type="predicted"/>
<protein>
    <submittedName>
        <fullName evidence="1">Uncharacterized protein</fullName>
    </submittedName>
</protein>